<dbReference type="InterPro" id="IPR003660">
    <property type="entry name" value="HAMP_dom"/>
</dbReference>
<dbReference type="PROSITE" id="PS50111">
    <property type="entry name" value="CHEMOTAXIS_TRANSDUC_2"/>
    <property type="match status" value="1"/>
</dbReference>
<evidence type="ECO:0000256" key="4">
    <source>
        <dbReference type="SAM" id="Coils"/>
    </source>
</evidence>
<feature type="domain" description="HAMP" evidence="7">
    <location>
        <begin position="206"/>
        <end position="260"/>
    </location>
</feature>
<dbReference type="InterPro" id="IPR004090">
    <property type="entry name" value="Chemotax_Me-accpt_rcpt"/>
</dbReference>
<evidence type="ECO:0000259" key="7">
    <source>
        <dbReference type="PROSITE" id="PS50885"/>
    </source>
</evidence>
<feature type="transmembrane region" description="Helical" evidence="5">
    <location>
        <begin position="12"/>
        <end position="30"/>
    </location>
</feature>
<evidence type="ECO:0000259" key="6">
    <source>
        <dbReference type="PROSITE" id="PS50111"/>
    </source>
</evidence>
<protein>
    <submittedName>
        <fullName evidence="8">Methyl-accepting chemotaxis protein</fullName>
    </submittedName>
</protein>
<feature type="coiled-coil region" evidence="4">
    <location>
        <begin position="497"/>
        <end position="528"/>
    </location>
</feature>
<dbReference type="Gene3D" id="6.10.340.10">
    <property type="match status" value="1"/>
</dbReference>
<keyword evidence="3" id="KW-0807">Transducer</keyword>
<dbReference type="SMART" id="SM00304">
    <property type="entry name" value="HAMP"/>
    <property type="match status" value="2"/>
</dbReference>
<dbReference type="OrthoDB" id="9787709at2"/>
<dbReference type="InterPro" id="IPR004089">
    <property type="entry name" value="MCPsignal_dom"/>
</dbReference>
<dbReference type="GO" id="GO:0006935">
    <property type="term" value="P:chemotaxis"/>
    <property type="evidence" value="ECO:0007669"/>
    <property type="project" value="UniProtKB-KW"/>
</dbReference>
<comment type="similarity">
    <text evidence="2">Belongs to the methyl-accepting chemotaxis (MCP) protein family.</text>
</comment>
<dbReference type="InterPro" id="IPR051310">
    <property type="entry name" value="MCP_chemotaxis"/>
</dbReference>
<evidence type="ECO:0000256" key="1">
    <source>
        <dbReference type="ARBA" id="ARBA00022500"/>
    </source>
</evidence>
<keyword evidence="1" id="KW-0145">Chemotaxis</keyword>
<name>A0A0M4D096_9BACT</name>
<dbReference type="AlphaFoldDB" id="A0A0M4D096"/>
<sequence length="570" mass="61199">MIYATNIRAKIWYCVGLALLGFAFSTAITYRSSTVLVADLEQMARVDFPRSLQGAEIAALFSKQIGLFEDAVLVGDEGAIDQAAKSGEEILKAFGLLLSAGDFLRLELENLQGEFSVYNDQALEAYRLLAAGQSDDNLYARIEKTGQQQQLLRQEFDRTAQALRLRVEETILNNSAGARKNSSVQVGMFLGVFLTSALLISWLSDRLLVRPLRRVHAMVQRLGEGDVSESNRLDRVNRDEIGEVGKELNALAESMLQRSRVAESIAEGDLNVSVILASDKDTLGKALNEMVASLGRIAENLLDATGHVAKGSNQISLSCQNLSDGSSHQAASAEEVSSAMEEMLANVRQSAENARKTGLISEEAARDAALGGEAVRQTSEAMTDITRNISIIEEIARQTNLLALNAAIEAARAGEHGRGFAVVAAEVRKLAERSQTAAARISGMSSSSMAVAEKAAAQLEKLVPNIRKTAELVQEIVAASREQESGAEQVNTAIFKLDEVIQQNAAAAEEMASTAEELSAQATQLEQMAGFFRMGNSRLQPVAVKALPQAGRKSHSVSAGRLSAAGLESF</sequence>
<keyword evidence="4" id="KW-0175">Coiled coil</keyword>
<keyword evidence="5" id="KW-1133">Transmembrane helix</keyword>
<dbReference type="GO" id="GO:0005886">
    <property type="term" value="C:plasma membrane"/>
    <property type="evidence" value="ECO:0007669"/>
    <property type="project" value="TreeGrafter"/>
</dbReference>
<evidence type="ECO:0000256" key="5">
    <source>
        <dbReference type="SAM" id="Phobius"/>
    </source>
</evidence>
<evidence type="ECO:0000313" key="9">
    <source>
        <dbReference type="Proteomes" id="UP000057158"/>
    </source>
</evidence>
<dbReference type="PANTHER" id="PTHR43531:SF11">
    <property type="entry name" value="METHYL-ACCEPTING CHEMOTAXIS PROTEIN 3"/>
    <property type="match status" value="1"/>
</dbReference>
<dbReference type="Pfam" id="PF00015">
    <property type="entry name" value="MCPsignal"/>
    <property type="match status" value="1"/>
</dbReference>
<dbReference type="Proteomes" id="UP000057158">
    <property type="component" value="Chromosome"/>
</dbReference>
<keyword evidence="9" id="KW-1185">Reference proteome</keyword>
<dbReference type="EMBL" id="CP010802">
    <property type="protein sequence ID" value="ALC15251.1"/>
    <property type="molecule type" value="Genomic_DNA"/>
</dbReference>
<dbReference type="GO" id="GO:0007165">
    <property type="term" value="P:signal transduction"/>
    <property type="evidence" value="ECO:0007669"/>
    <property type="project" value="UniProtKB-KW"/>
</dbReference>
<evidence type="ECO:0000256" key="2">
    <source>
        <dbReference type="ARBA" id="ARBA00029447"/>
    </source>
</evidence>
<dbReference type="KEGG" id="des:DSOUD_0458"/>
<dbReference type="GO" id="GO:0004888">
    <property type="term" value="F:transmembrane signaling receptor activity"/>
    <property type="evidence" value="ECO:0007669"/>
    <property type="project" value="InterPro"/>
</dbReference>
<dbReference type="Gene3D" id="1.10.287.950">
    <property type="entry name" value="Methyl-accepting chemotaxis protein"/>
    <property type="match status" value="1"/>
</dbReference>
<gene>
    <name evidence="8" type="ORF">DSOUD_0458</name>
</gene>
<proteinExistence type="inferred from homology"/>
<dbReference type="CDD" id="cd06225">
    <property type="entry name" value="HAMP"/>
    <property type="match status" value="2"/>
</dbReference>
<dbReference type="PANTHER" id="PTHR43531">
    <property type="entry name" value="PROTEIN ICFG"/>
    <property type="match status" value="1"/>
</dbReference>
<evidence type="ECO:0000313" key="8">
    <source>
        <dbReference type="EMBL" id="ALC15251.1"/>
    </source>
</evidence>
<dbReference type="SMART" id="SM00283">
    <property type="entry name" value="MA"/>
    <property type="match status" value="1"/>
</dbReference>
<dbReference type="STRING" id="1603606.DSOUD_0458"/>
<dbReference type="Pfam" id="PF00672">
    <property type="entry name" value="HAMP"/>
    <property type="match status" value="1"/>
</dbReference>
<dbReference type="PRINTS" id="PR00260">
    <property type="entry name" value="CHEMTRNSDUCR"/>
</dbReference>
<dbReference type="RefSeq" id="WP_053549475.1">
    <property type="nucleotide sequence ID" value="NZ_CP010802.1"/>
</dbReference>
<evidence type="ECO:0000256" key="3">
    <source>
        <dbReference type="PROSITE-ProRule" id="PRU00284"/>
    </source>
</evidence>
<accession>A0A0M4D096</accession>
<dbReference type="PROSITE" id="PS50885">
    <property type="entry name" value="HAMP"/>
    <property type="match status" value="1"/>
</dbReference>
<dbReference type="PATRIC" id="fig|1603606.3.peg.495"/>
<reference evidence="8 9" key="1">
    <citation type="submission" date="2015-07" db="EMBL/GenBank/DDBJ databases">
        <title>Isolation and Genomic Characterization of a Novel Halophilic Metal-Reducing Deltaproteobacterium from the Deep Subsurface.</title>
        <authorList>
            <person name="Badalamenti J.P."/>
            <person name="Summers Z.M."/>
            <person name="Gralnick J.A."/>
            <person name="Bond D.R."/>
        </authorList>
    </citation>
    <scope>NUCLEOTIDE SEQUENCE [LARGE SCALE GENOMIC DNA]</scope>
    <source>
        <strain evidence="8 9">WTL</strain>
    </source>
</reference>
<organism evidence="8 9">
    <name type="scientific">Desulfuromonas soudanensis</name>
    <dbReference type="NCBI Taxonomy" id="1603606"/>
    <lineage>
        <taxon>Bacteria</taxon>
        <taxon>Pseudomonadati</taxon>
        <taxon>Thermodesulfobacteriota</taxon>
        <taxon>Desulfuromonadia</taxon>
        <taxon>Desulfuromonadales</taxon>
        <taxon>Desulfuromonadaceae</taxon>
        <taxon>Desulfuromonas</taxon>
    </lineage>
</organism>
<keyword evidence="5" id="KW-0812">Transmembrane</keyword>
<feature type="domain" description="Methyl-accepting transducer" evidence="6">
    <location>
        <begin position="304"/>
        <end position="519"/>
    </location>
</feature>
<dbReference type="SUPFAM" id="SSF58104">
    <property type="entry name" value="Methyl-accepting chemotaxis protein (MCP) signaling domain"/>
    <property type="match status" value="1"/>
</dbReference>
<dbReference type="SUPFAM" id="SSF158472">
    <property type="entry name" value="HAMP domain-like"/>
    <property type="match status" value="1"/>
</dbReference>
<keyword evidence="5" id="KW-0472">Membrane</keyword>